<organism evidence="1 2">
    <name type="scientific">Trichinella nativa</name>
    <dbReference type="NCBI Taxonomy" id="6335"/>
    <lineage>
        <taxon>Eukaryota</taxon>
        <taxon>Metazoa</taxon>
        <taxon>Ecdysozoa</taxon>
        <taxon>Nematoda</taxon>
        <taxon>Enoplea</taxon>
        <taxon>Dorylaimia</taxon>
        <taxon>Trichinellida</taxon>
        <taxon>Trichinellidae</taxon>
        <taxon>Trichinella</taxon>
    </lineage>
</organism>
<comment type="caution">
    <text evidence="1">The sequence shown here is derived from an EMBL/GenBank/DDBJ whole genome shotgun (WGS) entry which is preliminary data.</text>
</comment>
<evidence type="ECO:0000313" key="1">
    <source>
        <dbReference type="EMBL" id="KRZ55652.1"/>
    </source>
</evidence>
<proteinExistence type="predicted"/>
<dbReference type="EMBL" id="JYDW01000110">
    <property type="protein sequence ID" value="KRZ55652.1"/>
    <property type="molecule type" value="Genomic_DNA"/>
</dbReference>
<dbReference type="Proteomes" id="UP000054721">
    <property type="component" value="Unassembled WGS sequence"/>
</dbReference>
<name>A0A0V1L7X9_9BILA</name>
<accession>A0A0V1L7X9</accession>
<keyword evidence="2" id="KW-1185">Reference proteome</keyword>
<protein>
    <submittedName>
        <fullName evidence="1">Uncharacterized protein</fullName>
    </submittedName>
</protein>
<dbReference type="AlphaFoldDB" id="A0A0V1L7X9"/>
<dbReference type="OrthoDB" id="10290012at2759"/>
<gene>
    <name evidence="1" type="ORF">T02_3362</name>
</gene>
<evidence type="ECO:0000313" key="2">
    <source>
        <dbReference type="Proteomes" id="UP000054721"/>
    </source>
</evidence>
<sequence length="165" mass="19670">MTAALPRKQSSYEMQYVEAVLSFIGSFFDFAVCKSSMTLALMYYNVETKTRPQECFHEIWEAAEKLYGDLIPLSRNIFRQIKTSSVPKESREYCPLTAWKTFLENFFDKLFEHRNNAMRLRALILRFRSPIRKFDSHLIRIYRRLKRATQLLRLMLLHCAQTIIN</sequence>
<reference evidence="1 2" key="1">
    <citation type="submission" date="2015-05" db="EMBL/GenBank/DDBJ databases">
        <title>Evolution of Trichinella species and genotypes.</title>
        <authorList>
            <person name="Korhonen P.K."/>
            <person name="Edoardo P."/>
            <person name="Giuseppe L.R."/>
            <person name="Gasser R.B."/>
        </authorList>
    </citation>
    <scope>NUCLEOTIDE SEQUENCE [LARGE SCALE GENOMIC DNA]</scope>
    <source>
        <strain evidence="1">ISS10</strain>
    </source>
</reference>